<dbReference type="AlphaFoldDB" id="A0A124G7A2"/>
<dbReference type="RefSeq" id="WP_107120175.1">
    <property type="nucleotide sequence ID" value="NZ_LLZG01000399.1"/>
</dbReference>
<gene>
    <name evidence="1" type="ORF">ADL12_43095</name>
</gene>
<reference evidence="2" key="1">
    <citation type="submission" date="2015-10" db="EMBL/GenBank/DDBJ databases">
        <authorList>
            <person name="Ju K.-S."/>
            <person name="Doroghazi J.R."/>
            <person name="Metcalf W.W."/>
        </authorList>
    </citation>
    <scope>NUCLEOTIDE SEQUENCE [LARGE SCALE GENOMIC DNA]</scope>
    <source>
        <strain evidence="2">NRRL 3151</strain>
    </source>
</reference>
<sequence>MEDKSLRVDPDTHARIALMARERGMSAKELVRAYALADRTAAEREADAEATRGRIKARTGLTVTPDMEGAARGLVASMKAEATAA</sequence>
<organism evidence="1 2">
    <name type="scientific">Streptomyces regalis</name>
    <dbReference type="NCBI Taxonomy" id="68262"/>
    <lineage>
        <taxon>Bacteria</taxon>
        <taxon>Bacillati</taxon>
        <taxon>Actinomycetota</taxon>
        <taxon>Actinomycetes</taxon>
        <taxon>Kitasatosporales</taxon>
        <taxon>Streptomycetaceae</taxon>
        <taxon>Streptomyces</taxon>
    </lineage>
</organism>
<accession>A0A124G7A2</accession>
<keyword evidence="2" id="KW-1185">Reference proteome</keyword>
<comment type="caution">
    <text evidence="1">The sequence shown here is derived from an EMBL/GenBank/DDBJ whole genome shotgun (WGS) entry which is preliminary data.</text>
</comment>
<evidence type="ECO:0000313" key="1">
    <source>
        <dbReference type="EMBL" id="KUL22210.1"/>
    </source>
</evidence>
<evidence type="ECO:0000313" key="2">
    <source>
        <dbReference type="Proteomes" id="UP000053923"/>
    </source>
</evidence>
<protein>
    <submittedName>
        <fullName evidence="1">Uncharacterized protein</fullName>
    </submittedName>
</protein>
<proteinExistence type="predicted"/>
<dbReference type="EMBL" id="LLZG01000399">
    <property type="protein sequence ID" value="KUL22210.1"/>
    <property type="molecule type" value="Genomic_DNA"/>
</dbReference>
<dbReference type="Proteomes" id="UP000053923">
    <property type="component" value="Unassembled WGS sequence"/>
</dbReference>
<name>A0A124G7A2_9ACTN</name>